<dbReference type="STRING" id="1177154.Y5S_02132"/>
<keyword evidence="1" id="KW-0812">Transmembrane</keyword>
<dbReference type="EMBL" id="ARXV01000007">
    <property type="protein sequence ID" value="KGD64766.1"/>
    <property type="molecule type" value="Genomic_DNA"/>
</dbReference>
<keyword evidence="1" id="KW-0472">Membrane</keyword>
<gene>
    <name evidence="2" type="ORF">Y5S_02132</name>
</gene>
<feature type="transmembrane region" description="Helical" evidence="1">
    <location>
        <begin position="28"/>
        <end position="52"/>
    </location>
</feature>
<dbReference type="InterPro" id="IPR014562">
    <property type="entry name" value="UCP030959_TPR_rpt-cont"/>
</dbReference>
<evidence type="ECO:0000313" key="3">
    <source>
        <dbReference type="Proteomes" id="UP000029444"/>
    </source>
</evidence>
<reference evidence="2 3" key="1">
    <citation type="submission" date="2012-09" db="EMBL/GenBank/DDBJ databases">
        <title>Genome Sequence of alkane-degrading Bacterium Alcanivorax sp. 19-m-6.</title>
        <authorList>
            <person name="Lai Q."/>
            <person name="Shao Z."/>
        </authorList>
    </citation>
    <scope>NUCLEOTIDE SEQUENCE [LARGE SCALE GENOMIC DNA]</scope>
    <source>
        <strain evidence="2 3">19-m-6</strain>
    </source>
</reference>
<name>A0A095SJC7_9GAMM</name>
<comment type="caution">
    <text evidence="2">The sequence shown here is derived from an EMBL/GenBank/DDBJ whole genome shotgun (WGS) entry which is preliminary data.</text>
</comment>
<keyword evidence="1" id="KW-1133">Transmembrane helix</keyword>
<evidence type="ECO:0008006" key="4">
    <source>
        <dbReference type="Google" id="ProtNLM"/>
    </source>
</evidence>
<dbReference type="PATRIC" id="fig|1177154.3.peg.2171"/>
<dbReference type="SUPFAM" id="SSF48452">
    <property type="entry name" value="TPR-like"/>
    <property type="match status" value="1"/>
</dbReference>
<dbReference type="eggNOG" id="COG4700">
    <property type="taxonomic scope" value="Bacteria"/>
</dbReference>
<proteinExistence type="predicted"/>
<dbReference type="PIRSF" id="PIRSF030959">
    <property type="entry name" value="UCP030959"/>
    <property type="match status" value="1"/>
</dbReference>
<dbReference type="InterPro" id="IPR011990">
    <property type="entry name" value="TPR-like_helical_dom_sf"/>
</dbReference>
<dbReference type="Gene3D" id="1.25.40.10">
    <property type="entry name" value="Tetratricopeptide repeat domain"/>
    <property type="match status" value="1"/>
</dbReference>
<dbReference type="Proteomes" id="UP000029444">
    <property type="component" value="Unassembled WGS sequence"/>
</dbReference>
<keyword evidence="3" id="KW-1185">Reference proteome</keyword>
<organism evidence="2 3">
    <name type="scientific">Alcanivorax nanhaiticus</name>
    <dbReference type="NCBI Taxonomy" id="1177154"/>
    <lineage>
        <taxon>Bacteria</taxon>
        <taxon>Pseudomonadati</taxon>
        <taxon>Pseudomonadota</taxon>
        <taxon>Gammaproteobacteria</taxon>
        <taxon>Oceanospirillales</taxon>
        <taxon>Alcanivoracaceae</taxon>
        <taxon>Alcanivorax</taxon>
    </lineage>
</organism>
<protein>
    <recommendedName>
        <fullName evidence="4">Cardiolipin synthase N-terminal domain-containing protein</fullName>
    </recommendedName>
</protein>
<dbReference type="AlphaFoldDB" id="A0A095SJC7"/>
<dbReference type="RefSeq" id="WP_035232907.1">
    <property type="nucleotide sequence ID" value="NZ_ARXV01000007.1"/>
</dbReference>
<sequence>MPLLILSILIQLALVVHVMKTGRNTSWIYILLFFPLIGGLAYVIVELLPSMGQSPGGQRMRRSMSKTLNPHREVREAAQNFSVASTASNALVLAEQLMEKQAYEQAREVLEHSMTGLHATDPELMMALAKALFGQGEYLACLETLDDFKQHNPQRTSEEGHLLYARALEKSGRVNDARTEYEVLAGYGSSPEPACRLARILAEAGDVAASKDLYRSVVEKARVSGKHYHRLHRRWIQIAEENAA</sequence>
<evidence type="ECO:0000313" key="2">
    <source>
        <dbReference type="EMBL" id="KGD64766.1"/>
    </source>
</evidence>
<evidence type="ECO:0000256" key="1">
    <source>
        <dbReference type="SAM" id="Phobius"/>
    </source>
</evidence>
<accession>A0A095SJC7</accession>